<feature type="domain" description="TtsA-like Glycoside hydrolase family 108" evidence="1">
    <location>
        <begin position="10"/>
        <end position="97"/>
    </location>
</feature>
<gene>
    <name evidence="3" type="ORF">FK220_011550</name>
</gene>
<dbReference type="InterPro" id="IPR018537">
    <property type="entry name" value="Peptidoglycan-bd_3"/>
</dbReference>
<evidence type="ECO:0000313" key="4">
    <source>
        <dbReference type="Proteomes" id="UP000707206"/>
    </source>
</evidence>
<dbReference type="Pfam" id="PF05838">
    <property type="entry name" value="Glyco_hydro_108"/>
    <property type="match status" value="1"/>
</dbReference>
<feature type="domain" description="Peptidoglycan binding" evidence="2">
    <location>
        <begin position="99"/>
        <end position="174"/>
    </location>
</feature>
<evidence type="ECO:0000259" key="2">
    <source>
        <dbReference type="Pfam" id="PF09374"/>
    </source>
</evidence>
<dbReference type="Pfam" id="PF09374">
    <property type="entry name" value="PG_binding_3"/>
    <property type="match status" value="1"/>
</dbReference>
<evidence type="ECO:0000259" key="1">
    <source>
        <dbReference type="Pfam" id="PF05838"/>
    </source>
</evidence>
<dbReference type="Proteomes" id="UP000707206">
    <property type="component" value="Unassembled WGS sequence"/>
</dbReference>
<dbReference type="InterPro" id="IPR008565">
    <property type="entry name" value="TtsA-like_GH18_dom"/>
</dbReference>
<sequence length="180" mass="20130">MANFNTFLPMLLEFEGGWVDDPVDPGGATNKGITFQTFKAYGPRLLGIPATLENLKKLTDAQAGTIYELKFWDKIDCNHIANQDLANILADFYVNAGSNAIKILQRILNNNFSAGISVDGSMGPATCAAMQAAESKDLPRLYNTYKSNRIRYYRDLVGRKPELQKFLKGWLNRVAKFPEM</sequence>
<dbReference type="CDD" id="cd13926">
    <property type="entry name" value="N-acetylmuramidase_GH108"/>
    <property type="match status" value="1"/>
</dbReference>
<accession>A0A967AVL5</accession>
<dbReference type="InterPro" id="IPR023346">
    <property type="entry name" value="Lysozyme-like_dom_sf"/>
</dbReference>
<dbReference type="AlphaFoldDB" id="A0A967AVL5"/>
<keyword evidence="4" id="KW-1185">Reference proteome</keyword>
<dbReference type="SUPFAM" id="SSF53955">
    <property type="entry name" value="Lysozyme-like"/>
    <property type="match status" value="1"/>
</dbReference>
<dbReference type="RefSeq" id="WP_152574485.1">
    <property type="nucleotide sequence ID" value="NZ_VIKU02000003.1"/>
</dbReference>
<comment type="caution">
    <text evidence="3">The sequence shown here is derived from an EMBL/GenBank/DDBJ whole genome shotgun (WGS) entry which is preliminary data.</text>
</comment>
<organism evidence="3 4">
    <name type="scientific">Pelagihabitans pacificus</name>
    <dbReference type="NCBI Taxonomy" id="2696054"/>
    <lineage>
        <taxon>Bacteria</taxon>
        <taxon>Pseudomonadati</taxon>
        <taxon>Bacteroidota</taxon>
        <taxon>Flavobacteriia</taxon>
        <taxon>Flavobacteriales</taxon>
        <taxon>Flavobacteriaceae</taxon>
        <taxon>Pelagihabitans</taxon>
    </lineage>
</organism>
<proteinExistence type="predicted"/>
<dbReference type="EMBL" id="VIKU02000003">
    <property type="protein sequence ID" value="NHF59980.1"/>
    <property type="molecule type" value="Genomic_DNA"/>
</dbReference>
<reference evidence="3" key="1">
    <citation type="submission" date="2019-07" db="EMBL/GenBank/DDBJ databases">
        <authorList>
            <person name="De-Chao Zhang Q."/>
        </authorList>
    </citation>
    <scope>NUCLEOTIDE SEQUENCE</scope>
    <source>
        <strain evidence="3">TP-CH-4</strain>
    </source>
</reference>
<evidence type="ECO:0000313" key="3">
    <source>
        <dbReference type="EMBL" id="NHF59980.1"/>
    </source>
</evidence>
<protein>
    <submittedName>
        <fullName evidence="3">N-acetylmuramidase</fullName>
    </submittedName>
</protein>
<reference evidence="3" key="2">
    <citation type="submission" date="2020-03" db="EMBL/GenBank/DDBJ databases">
        <title>Flavobacteriaceae bacterium strain TP-CH-4, a member of the family Flavobacteriaceae isolated from a deep-sea seamount.</title>
        <authorList>
            <person name="Zhang D.-C."/>
        </authorList>
    </citation>
    <scope>NUCLEOTIDE SEQUENCE</scope>
    <source>
        <strain evidence="3">TP-CH-4</strain>
    </source>
</reference>
<name>A0A967AVL5_9FLAO</name>
<dbReference type="Gene3D" id="1.20.141.10">
    <property type="entry name" value="Chitosanase, subunit A, domain 1"/>
    <property type="match status" value="1"/>
</dbReference>